<name>A0ACC1D0V6_9NEOP</name>
<gene>
    <name evidence="1" type="ORF">K1T71_007171</name>
</gene>
<proteinExistence type="predicted"/>
<organism evidence="1 2">
    <name type="scientific">Dendrolimus kikuchii</name>
    <dbReference type="NCBI Taxonomy" id="765133"/>
    <lineage>
        <taxon>Eukaryota</taxon>
        <taxon>Metazoa</taxon>
        <taxon>Ecdysozoa</taxon>
        <taxon>Arthropoda</taxon>
        <taxon>Hexapoda</taxon>
        <taxon>Insecta</taxon>
        <taxon>Pterygota</taxon>
        <taxon>Neoptera</taxon>
        <taxon>Endopterygota</taxon>
        <taxon>Lepidoptera</taxon>
        <taxon>Glossata</taxon>
        <taxon>Ditrysia</taxon>
        <taxon>Bombycoidea</taxon>
        <taxon>Lasiocampidae</taxon>
        <taxon>Dendrolimus</taxon>
    </lineage>
</organism>
<reference evidence="1 2" key="1">
    <citation type="journal article" date="2021" name="Front. Genet.">
        <title>Chromosome-Level Genome Assembly Reveals Significant Gene Expansion in the Toll and IMD Signaling Pathways of Dendrolimus kikuchii.</title>
        <authorList>
            <person name="Zhou J."/>
            <person name="Wu P."/>
            <person name="Xiong Z."/>
            <person name="Liu N."/>
            <person name="Zhao N."/>
            <person name="Ji M."/>
            <person name="Qiu Y."/>
            <person name="Yang B."/>
        </authorList>
    </citation>
    <scope>NUCLEOTIDE SEQUENCE [LARGE SCALE GENOMIC DNA]</scope>
    <source>
        <strain evidence="1">Ann1</strain>
    </source>
</reference>
<evidence type="ECO:0000313" key="1">
    <source>
        <dbReference type="EMBL" id="KAJ0177162.1"/>
    </source>
</evidence>
<dbReference type="EMBL" id="CM034398">
    <property type="protein sequence ID" value="KAJ0177162.1"/>
    <property type="molecule type" value="Genomic_DNA"/>
</dbReference>
<sequence>MKGRALSVRIKEAVDTLTSNTSELNHAKGLCVIIYYWLASYGCITLSLKQQYLLDISANYWVPEFYGS</sequence>
<evidence type="ECO:0000313" key="2">
    <source>
        <dbReference type="Proteomes" id="UP000824533"/>
    </source>
</evidence>
<protein>
    <submittedName>
        <fullName evidence="1">Uncharacterized protein</fullName>
    </submittedName>
</protein>
<accession>A0ACC1D0V6</accession>
<dbReference type="Proteomes" id="UP000824533">
    <property type="component" value="Linkage Group LG12"/>
</dbReference>
<comment type="caution">
    <text evidence="1">The sequence shown here is derived from an EMBL/GenBank/DDBJ whole genome shotgun (WGS) entry which is preliminary data.</text>
</comment>
<keyword evidence="2" id="KW-1185">Reference proteome</keyword>